<feature type="domain" description="ABC transmembrane type-1" evidence="9">
    <location>
        <begin position="99"/>
        <end position="314"/>
    </location>
</feature>
<evidence type="ECO:0000313" key="10">
    <source>
        <dbReference type="EMBL" id="GIG54136.1"/>
    </source>
</evidence>
<evidence type="ECO:0000256" key="2">
    <source>
        <dbReference type="ARBA" id="ARBA00022448"/>
    </source>
</evidence>
<dbReference type="Pfam" id="PF00528">
    <property type="entry name" value="BPD_transp_1"/>
    <property type="match status" value="1"/>
</dbReference>
<keyword evidence="11" id="KW-1185">Reference proteome</keyword>
<organism evidence="10 11">
    <name type="scientific">Demequina activiva</name>
    <dbReference type="NCBI Taxonomy" id="1582364"/>
    <lineage>
        <taxon>Bacteria</taxon>
        <taxon>Bacillati</taxon>
        <taxon>Actinomycetota</taxon>
        <taxon>Actinomycetes</taxon>
        <taxon>Micrococcales</taxon>
        <taxon>Demequinaceae</taxon>
        <taxon>Demequina</taxon>
    </lineage>
</organism>
<evidence type="ECO:0000256" key="7">
    <source>
        <dbReference type="RuleBase" id="RU363032"/>
    </source>
</evidence>
<dbReference type="GO" id="GO:0005886">
    <property type="term" value="C:plasma membrane"/>
    <property type="evidence" value="ECO:0007669"/>
    <property type="project" value="UniProtKB-SubCell"/>
</dbReference>
<comment type="caution">
    <text evidence="10">The sequence shown here is derived from an EMBL/GenBank/DDBJ whole genome shotgun (WGS) entry which is preliminary data.</text>
</comment>
<gene>
    <name evidence="10" type="ORF">Dac01nite_08880</name>
</gene>
<keyword evidence="3" id="KW-1003">Cell membrane</keyword>
<evidence type="ECO:0000259" key="9">
    <source>
        <dbReference type="PROSITE" id="PS50928"/>
    </source>
</evidence>
<feature type="transmembrane region" description="Helical" evidence="7">
    <location>
        <begin position="105"/>
        <end position="127"/>
    </location>
</feature>
<protein>
    <submittedName>
        <fullName evidence="10">Sugar ABC transporter permease</fullName>
    </submittedName>
</protein>
<evidence type="ECO:0000256" key="8">
    <source>
        <dbReference type="SAM" id="MobiDB-lite"/>
    </source>
</evidence>
<dbReference type="InterPro" id="IPR035906">
    <property type="entry name" value="MetI-like_sf"/>
</dbReference>
<dbReference type="Gene3D" id="1.10.3720.10">
    <property type="entry name" value="MetI-like"/>
    <property type="match status" value="1"/>
</dbReference>
<reference evidence="10" key="1">
    <citation type="submission" date="2021-01" db="EMBL/GenBank/DDBJ databases">
        <title>Whole genome shotgun sequence of Demequina activiva NBRC 110675.</title>
        <authorList>
            <person name="Komaki H."/>
            <person name="Tamura T."/>
        </authorList>
    </citation>
    <scope>NUCLEOTIDE SEQUENCE</scope>
    <source>
        <strain evidence="10">NBRC 110675</strain>
    </source>
</reference>
<dbReference type="GO" id="GO:0055085">
    <property type="term" value="P:transmembrane transport"/>
    <property type="evidence" value="ECO:0007669"/>
    <property type="project" value="InterPro"/>
</dbReference>
<dbReference type="RefSeq" id="WP_203653635.1">
    <property type="nucleotide sequence ID" value="NZ_BONR01000001.1"/>
</dbReference>
<comment type="subcellular location">
    <subcellularLocation>
        <location evidence="1 7">Cell membrane</location>
        <topology evidence="1 7">Multi-pass membrane protein</topology>
    </subcellularLocation>
</comment>
<evidence type="ECO:0000313" key="11">
    <source>
        <dbReference type="Proteomes" id="UP000652354"/>
    </source>
</evidence>
<dbReference type="Proteomes" id="UP000652354">
    <property type="component" value="Unassembled WGS sequence"/>
</dbReference>
<dbReference type="SUPFAM" id="SSF161098">
    <property type="entry name" value="MetI-like"/>
    <property type="match status" value="1"/>
</dbReference>
<dbReference type="EMBL" id="BONR01000001">
    <property type="protein sequence ID" value="GIG54136.1"/>
    <property type="molecule type" value="Genomic_DNA"/>
</dbReference>
<evidence type="ECO:0000256" key="5">
    <source>
        <dbReference type="ARBA" id="ARBA00022989"/>
    </source>
</evidence>
<feature type="transmembrane region" description="Helical" evidence="7">
    <location>
        <begin position="293"/>
        <end position="314"/>
    </location>
</feature>
<dbReference type="CDD" id="cd06261">
    <property type="entry name" value="TM_PBP2"/>
    <property type="match status" value="1"/>
</dbReference>
<feature type="transmembrane region" description="Helical" evidence="7">
    <location>
        <begin position="188"/>
        <end position="210"/>
    </location>
</feature>
<dbReference type="PANTHER" id="PTHR30193:SF41">
    <property type="entry name" value="DIACETYLCHITOBIOSE UPTAKE SYSTEM PERMEASE PROTEIN NGCF"/>
    <property type="match status" value="1"/>
</dbReference>
<accession>A0A919Q1F1</accession>
<keyword evidence="5 7" id="KW-1133">Transmembrane helix</keyword>
<keyword evidence="4 7" id="KW-0812">Transmembrane</keyword>
<keyword evidence="6 7" id="KW-0472">Membrane</keyword>
<feature type="transmembrane region" description="Helical" evidence="7">
    <location>
        <begin position="139"/>
        <end position="160"/>
    </location>
</feature>
<evidence type="ECO:0000256" key="6">
    <source>
        <dbReference type="ARBA" id="ARBA00023136"/>
    </source>
</evidence>
<comment type="similarity">
    <text evidence="7">Belongs to the binding-protein-dependent transport system permease family.</text>
</comment>
<feature type="transmembrane region" description="Helical" evidence="7">
    <location>
        <begin position="246"/>
        <end position="266"/>
    </location>
</feature>
<name>A0A919Q1F1_9MICO</name>
<proteinExistence type="inferred from homology"/>
<dbReference type="AlphaFoldDB" id="A0A919Q1F1"/>
<evidence type="ECO:0000256" key="3">
    <source>
        <dbReference type="ARBA" id="ARBA00022475"/>
    </source>
</evidence>
<dbReference type="InterPro" id="IPR000515">
    <property type="entry name" value="MetI-like"/>
</dbReference>
<dbReference type="PANTHER" id="PTHR30193">
    <property type="entry name" value="ABC TRANSPORTER PERMEASE PROTEIN"/>
    <property type="match status" value="1"/>
</dbReference>
<dbReference type="InterPro" id="IPR051393">
    <property type="entry name" value="ABC_transporter_permease"/>
</dbReference>
<evidence type="ECO:0000256" key="4">
    <source>
        <dbReference type="ARBA" id="ARBA00022692"/>
    </source>
</evidence>
<dbReference type="PROSITE" id="PS50928">
    <property type="entry name" value="ABC_TM1"/>
    <property type="match status" value="1"/>
</dbReference>
<feature type="transmembrane region" description="Helical" evidence="7">
    <location>
        <begin position="38"/>
        <end position="58"/>
    </location>
</feature>
<sequence>MARPWRSSPGASAPALTEEPPGDIRSRRRADKARRLRAGLPGLLLVAPALFFYALFVLRPLAATVQYSLYDWNGITTAEWAGLDNYVRLVTDPDLIGPIVNAFQLILYFSVIPVIFGVIAAAIIRKFGESKLALASRTVLFLPQVIPLVAAGIMWTWLLASNGLVNQGLALIGLDGVTRAWLGDFDTALPAVGIIGAWVNVGLCMLLMLAGMTKIDPALYEAARLDGAGAIREFFAVTLPAVKQELGVAIIITVISALRSFDIIYISTQGGPGNATLVPGLEIYRLAFFEREIGQASAMAVALTALVLIVVLPLNRITRSESTS</sequence>
<keyword evidence="2 7" id="KW-0813">Transport</keyword>
<evidence type="ECO:0000256" key="1">
    <source>
        <dbReference type="ARBA" id="ARBA00004651"/>
    </source>
</evidence>
<feature type="region of interest" description="Disordered" evidence="8">
    <location>
        <begin position="1"/>
        <end position="28"/>
    </location>
</feature>